<feature type="transmembrane region" description="Helical" evidence="12">
    <location>
        <begin position="453"/>
        <end position="473"/>
    </location>
</feature>
<keyword evidence="10 12" id="KW-0472">Membrane</keyword>
<evidence type="ECO:0000256" key="9">
    <source>
        <dbReference type="ARBA" id="ARBA00023014"/>
    </source>
</evidence>
<feature type="compositionally biased region" description="Basic and acidic residues" evidence="11">
    <location>
        <begin position="214"/>
        <end position="224"/>
    </location>
</feature>
<dbReference type="STRING" id="633813.SAMN04488087_0897"/>
<evidence type="ECO:0000256" key="1">
    <source>
        <dbReference type="ARBA" id="ARBA00004651"/>
    </source>
</evidence>
<comment type="subcellular location">
    <subcellularLocation>
        <location evidence="1">Cell membrane</location>
        <topology evidence="1">Multi-pass membrane protein</topology>
    </subcellularLocation>
</comment>
<evidence type="ECO:0000256" key="11">
    <source>
        <dbReference type="SAM" id="MobiDB-lite"/>
    </source>
</evidence>
<keyword evidence="4" id="KW-0004">4Fe-4S</keyword>
<evidence type="ECO:0000256" key="8">
    <source>
        <dbReference type="ARBA" id="ARBA00023004"/>
    </source>
</evidence>
<feature type="domain" description="4Fe-4S ferredoxin-type" evidence="13">
    <location>
        <begin position="48"/>
        <end position="79"/>
    </location>
</feature>
<dbReference type="PANTHER" id="PTHR43177">
    <property type="entry name" value="PROTEIN NRFC"/>
    <property type="match status" value="1"/>
</dbReference>
<dbReference type="InterPro" id="IPR050954">
    <property type="entry name" value="ET_IronSulfur_Cluster-Binding"/>
</dbReference>
<organism evidence="14 15">
    <name type="scientific">Rhodothermus profundi</name>
    <dbReference type="NCBI Taxonomy" id="633813"/>
    <lineage>
        <taxon>Bacteria</taxon>
        <taxon>Pseudomonadati</taxon>
        <taxon>Rhodothermota</taxon>
        <taxon>Rhodothermia</taxon>
        <taxon>Rhodothermales</taxon>
        <taxon>Rhodothermaceae</taxon>
        <taxon>Rhodothermus</taxon>
    </lineage>
</organism>
<feature type="transmembrane region" description="Helical" evidence="12">
    <location>
        <begin position="494"/>
        <end position="515"/>
    </location>
</feature>
<accession>A0A1M6RLK7</accession>
<keyword evidence="5 12" id="KW-0812">Transmembrane</keyword>
<feature type="region of interest" description="Disordered" evidence="11">
    <location>
        <begin position="211"/>
        <end position="241"/>
    </location>
</feature>
<evidence type="ECO:0000313" key="14">
    <source>
        <dbReference type="EMBL" id="SHK33381.1"/>
    </source>
</evidence>
<dbReference type="GO" id="GO:0051539">
    <property type="term" value="F:4 iron, 4 sulfur cluster binding"/>
    <property type="evidence" value="ECO:0007669"/>
    <property type="project" value="UniProtKB-KW"/>
</dbReference>
<dbReference type="Gene3D" id="1.20.1630.10">
    <property type="entry name" value="Formate dehydrogenase/DMSO reductase domain"/>
    <property type="match status" value="1"/>
</dbReference>
<keyword evidence="6" id="KW-0479">Metal-binding</keyword>
<dbReference type="SUPFAM" id="SSF54862">
    <property type="entry name" value="4Fe-4S ferredoxins"/>
    <property type="match status" value="1"/>
</dbReference>
<evidence type="ECO:0000256" key="12">
    <source>
        <dbReference type="SAM" id="Phobius"/>
    </source>
</evidence>
<evidence type="ECO:0000256" key="7">
    <source>
        <dbReference type="ARBA" id="ARBA00022989"/>
    </source>
</evidence>
<feature type="transmembrane region" description="Helical" evidence="12">
    <location>
        <begin position="345"/>
        <end position="364"/>
    </location>
</feature>
<comment type="similarity">
    <text evidence="2">Belongs to the NrfD family.</text>
</comment>
<evidence type="ECO:0000256" key="2">
    <source>
        <dbReference type="ARBA" id="ARBA00008929"/>
    </source>
</evidence>
<feature type="transmembrane region" description="Helical" evidence="12">
    <location>
        <begin position="417"/>
        <end position="441"/>
    </location>
</feature>
<keyword evidence="8" id="KW-0408">Iron</keyword>
<dbReference type="AlphaFoldDB" id="A0A1M6RLK7"/>
<keyword evidence="15" id="KW-1185">Reference proteome</keyword>
<name>A0A1M6RLK7_9BACT</name>
<proteinExistence type="inferred from homology"/>
<keyword evidence="9" id="KW-0411">Iron-sulfur</keyword>
<dbReference type="GO" id="GO:0046872">
    <property type="term" value="F:metal ion binding"/>
    <property type="evidence" value="ECO:0007669"/>
    <property type="project" value="UniProtKB-KW"/>
</dbReference>
<dbReference type="InterPro" id="IPR005614">
    <property type="entry name" value="NrfD-like"/>
</dbReference>
<evidence type="ECO:0000256" key="3">
    <source>
        <dbReference type="ARBA" id="ARBA00022475"/>
    </source>
</evidence>
<reference evidence="15" key="1">
    <citation type="submission" date="2016-11" db="EMBL/GenBank/DDBJ databases">
        <authorList>
            <person name="Varghese N."/>
            <person name="Submissions S."/>
        </authorList>
    </citation>
    <scope>NUCLEOTIDE SEQUENCE [LARGE SCALE GENOMIC DNA]</scope>
    <source>
        <strain evidence="15">DSM 22212</strain>
    </source>
</reference>
<dbReference type="Proteomes" id="UP000185812">
    <property type="component" value="Unassembled WGS sequence"/>
</dbReference>
<dbReference type="GO" id="GO:0005886">
    <property type="term" value="C:plasma membrane"/>
    <property type="evidence" value="ECO:0007669"/>
    <property type="project" value="UniProtKB-SubCell"/>
</dbReference>
<feature type="transmembrane region" description="Helical" evidence="12">
    <location>
        <begin position="384"/>
        <end position="405"/>
    </location>
</feature>
<dbReference type="PANTHER" id="PTHR43177:SF3">
    <property type="entry name" value="PROTEIN NRFC HOMOLOG"/>
    <property type="match status" value="1"/>
</dbReference>
<dbReference type="PROSITE" id="PS51379">
    <property type="entry name" value="4FE4S_FER_2"/>
    <property type="match status" value="3"/>
</dbReference>
<protein>
    <submittedName>
        <fullName evidence="14">Fe-S-cluster-containing dehydrogenase component</fullName>
    </submittedName>
</protein>
<dbReference type="Pfam" id="PF03916">
    <property type="entry name" value="NrfD"/>
    <property type="match status" value="1"/>
</dbReference>
<evidence type="ECO:0000256" key="4">
    <source>
        <dbReference type="ARBA" id="ARBA00022485"/>
    </source>
</evidence>
<feature type="transmembrane region" description="Helical" evidence="12">
    <location>
        <begin position="274"/>
        <end position="298"/>
    </location>
</feature>
<dbReference type="Pfam" id="PF13247">
    <property type="entry name" value="Fer4_11"/>
    <property type="match status" value="1"/>
</dbReference>
<keyword evidence="3" id="KW-1003">Cell membrane</keyword>
<dbReference type="InterPro" id="IPR017900">
    <property type="entry name" value="4Fe4S_Fe_S_CS"/>
</dbReference>
<dbReference type="CDD" id="cd10551">
    <property type="entry name" value="PsrB"/>
    <property type="match status" value="1"/>
</dbReference>
<evidence type="ECO:0000256" key="10">
    <source>
        <dbReference type="ARBA" id="ARBA00023136"/>
    </source>
</evidence>
<dbReference type="Gene3D" id="3.30.70.20">
    <property type="match status" value="2"/>
</dbReference>
<evidence type="ECO:0000313" key="15">
    <source>
        <dbReference type="Proteomes" id="UP000185812"/>
    </source>
</evidence>
<feature type="domain" description="4Fe-4S ferredoxin-type" evidence="13">
    <location>
        <begin position="80"/>
        <end position="109"/>
    </location>
</feature>
<sequence>MNYGFLIRNDRCIGCHACSTACKSENNVPLGVYRTWVKSVEVGVYPNVRRHFQVTRCNHCANPPCVRICPVTAMYQRDDGIVEFDPDVCIGCKACLQACPYDAIYVDPETGTAAKCHFCAHRIELGLEPACVVVCPEHAIIAGDLDDPNSEISRMLAELEVTVRKPEQGTAPKLFYVEGNDANLTPTAVEAAPPTFAWADAWSDRAWEVGGDGAPERARADRTADSGTPIRTPGAQGIPEPGPIFIGEGRMAGQMTQVAYNVQHRIPWHWPVPAYLVTKGISAGLFLLMALGVLLGGVPPVAPTLLWAGLGTLLFLGITTGLLVYDLERPERFLRIVFRPQWKSWLARGAFLLIGFGAVAGLWWVLEGGAWLGWWAEPAAMRPFLLGVGVPLALGAAVYTAFLFAQAEGRDLWQSPLLPVHLLVQAALAGSALILLTAPWLPWEARLLELARWTLGLSLGLDLLVTLLGEFGMPHASEVAARAAHRITHGPYRHHFWTGSLLLGHLVPLALLAFGGLWGEAAAGLLALVGLYLYEYAFVMAPQEIPNS</sequence>
<dbReference type="EMBL" id="FRAU01000002">
    <property type="protein sequence ID" value="SHK33381.1"/>
    <property type="molecule type" value="Genomic_DNA"/>
</dbReference>
<dbReference type="RefSeq" id="WP_072714761.1">
    <property type="nucleotide sequence ID" value="NZ_FRAU01000002.1"/>
</dbReference>
<evidence type="ECO:0000256" key="6">
    <source>
        <dbReference type="ARBA" id="ARBA00022723"/>
    </source>
</evidence>
<feature type="transmembrane region" description="Helical" evidence="12">
    <location>
        <begin position="521"/>
        <end position="539"/>
    </location>
</feature>
<evidence type="ECO:0000259" key="13">
    <source>
        <dbReference type="PROSITE" id="PS51379"/>
    </source>
</evidence>
<feature type="domain" description="4Fe-4S ferredoxin-type" evidence="13">
    <location>
        <begin position="3"/>
        <end position="33"/>
    </location>
</feature>
<keyword evidence="7 12" id="KW-1133">Transmembrane helix</keyword>
<feature type="transmembrane region" description="Helical" evidence="12">
    <location>
        <begin position="304"/>
        <end position="325"/>
    </location>
</feature>
<dbReference type="PROSITE" id="PS00198">
    <property type="entry name" value="4FE4S_FER_1"/>
    <property type="match status" value="1"/>
</dbReference>
<gene>
    <name evidence="14" type="ORF">SAMN04488087_0897</name>
</gene>
<evidence type="ECO:0000256" key="5">
    <source>
        <dbReference type="ARBA" id="ARBA00022692"/>
    </source>
</evidence>
<dbReference type="OrthoDB" id="9779457at2"/>
<dbReference type="InterPro" id="IPR017896">
    <property type="entry name" value="4Fe4S_Fe-S-bd"/>
</dbReference>